<dbReference type="InterPro" id="IPR000772">
    <property type="entry name" value="Ricin_B_lectin"/>
</dbReference>
<dbReference type="Gene3D" id="4.10.470.10">
    <property type="entry name" value="Ricin (A Subunit), domain 2"/>
    <property type="match status" value="1"/>
</dbReference>
<dbReference type="GO" id="GO:0090729">
    <property type="term" value="F:toxin activity"/>
    <property type="evidence" value="ECO:0007669"/>
    <property type="project" value="UniProtKB-KW"/>
</dbReference>
<dbReference type="GO" id="GO:0006952">
    <property type="term" value="P:defense response"/>
    <property type="evidence" value="ECO:0007669"/>
    <property type="project" value="UniProtKB-KW"/>
</dbReference>
<dbReference type="InterPro" id="IPR016139">
    <property type="entry name" value="Ribosome_inactivat_prot_sub2"/>
</dbReference>
<accession>A0A5N6NVT8</accession>
<dbReference type="EMBL" id="SZYD01000008">
    <property type="protein sequence ID" value="KAD5507877.1"/>
    <property type="molecule type" value="Genomic_DNA"/>
</dbReference>
<feature type="chain" id="PRO_5024458370" description="Ribosome-inactivating protein" evidence="4">
    <location>
        <begin position="20"/>
        <end position="546"/>
    </location>
</feature>
<dbReference type="PANTHER" id="PTHR33453">
    <property type="match status" value="1"/>
</dbReference>
<comment type="similarity">
    <text evidence="3">Belongs to the ribosome-inactivating protein family.</text>
</comment>
<keyword evidence="3" id="KW-0652">Protein synthesis inhibitor</keyword>
<comment type="function">
    <text evidence="3">The A chain is responsible for inhibiting protein synthesis through the catalytic inactivation of 60S ribosomal subunits by removing adenine from position 4,324 of 28S rRNA. The B chain binds to cell receptors and probably facilitates the entry into the cell of the A chain; B chains are also responsible for cell agglutination (lectin activity).</text>
</comment>
<protein>
    <recommendedName>
        <fullName evidence="3">Ribosome-inactivating protein</fullName>
    </recommendedName>
    <component>
        <recommendedName>
            <fullName evidence="3">Ribosome-inactivating protein chain A</fullName>
        </recommendedName>
        <alternativeName>
            <fullName evidence="3">rRNA N-glycosidase</fullName>
            <ecNumber evidence="3">3.2.2.22</ecNumber>
        </alternativeName>
    </component>
    <component>
        <recommendedName>
            <fullName evidence="3">Ribosome-inactivating protein chain B</fullName>
        </recommendedName>
    </component>
</protein>
<feature type="signal peptide" evidence="4">
    <location>
        <begin position="1"/>
        <end position="19"/>
    </location>
</feature>
<evidence type="ECO:0000259" key="5">
    <source>
        <dbReference type="SMART" id="SM00458"/>
    </source>
</evidence>
<comment type="catalytic activity">
    <reaction evidence="3">
        <text>Endohydrolysis of the N-glycosidic bond at one specific adenosine on the 28S rRNA.</text>
        <dbReference type="EC" id="3.2.2.22"/>
    </reaction>
</comment>
<dbReference type="GO" id="GO:0030598">
    <property type="term" value="F:rRNA N-glycosylase activity"/>
    <property type="evidence" value="ECO:0007669"/>
    <property type="project" value="UniProtKB-EC"/>
</dbReference>
<dbReference type="Pfam" id="PF00161">
    <property type="entry name" value="RIP"/>
    <property type="match status" value="1"/>
</dbReference>
<sequence>MRLLAILVVLAAICLHLIGVEINAQDDKKNIFFYKNEAQPNNADYANLLKQLRSRLASENDVHDILVTRPPTEIPLQERFIQVQLENSGGEVVTVIIDTENVCVVGYVETRSSSSLRPTLHYLRDNPSEALLLQAFPNPHYTHSRLGFAGNYDSLPSRETIPIRHGALNDAIRNLYYGGSRRSQEISVLVIIQMVAEAVRIKYIEHLILRQMFNDYSVNFVPNAYAISMQNRWSDLSEQIQWPGESGVFRRPVEVRSVSNQVVLITSVVSARQRAWLALMLYRCNPNTPKAALLRMPLGAADEQQCPYVEPTTNIIGRDGQCMNCQGNQLWTFKSDGTIRSNGKCLTTYGYAAGNYIMIYDCDTAVVEATKWFLYDIIGTITNPTSGLVIAAESAAQGTTLTVAEDNNSSRQAWTAGNYTEPTISYISGFREMCLQANGENVGVWLENCAIGTEPRQQWALYGDRTIRLYSDRTLCVTSYGHESSDIIILLKCQGWGNQRWAFMSDGTILNPNARLVMDVHQSDVSLKQLILYQPTGNPEQQWLAF</sequence>
<reference evidence="6 7" key="1">
    <citation type="submission" date="2019-05" db="EMBL/GenBank/DDBJ databases">
        <title>Mikania micrantha, genome provides insights into the molecular mechanism of rapid growth.</title>
        <authorList>
            <person name="Liu B."/>
        </authorList>
    </citation>
    <scope>NUCLEOTIDE SEQUENCE [LARGE SCALE GENOMIC DNA]</scope>
    <source>
        <strain evidence="6">NLD-2019</strain>
        <tissue evidence="6">Leaf</tissue>
    </source>
</reference>
<evidence type="ECO:0000256" key="2">
    <source>
        <dbReference type="ARBA" id="ARBA00023180"/>
    </source>
</evidence>
<feature type="domain" description="Ricin B lectin" evidence="5">
    <location>
        <begin position="421"/>
        <end position="546"/>
    </location>
</feature>
<dbReference type="AlphaFoldDB" id="A0A5N6NVT8"/>
<dbReference type="PRINTS" id="PR00396">
    <property type="entry name" value="SHIGARICIN"/>
</dbReference>
<evidence type="ECO:0000313" key="6">
    <source>
        <dbReference type="EMBL" id="KAD5507877.1"/>
    </source>
</evidence>
<feature type="domain" description="Ricin B lectin" evidence="5">
    <location>
        <begin position="310"/>
        <end position="417"/>
    </location>
</feature>
<evidence type="ECO:0000313" key="7">
    <source>
        <dbReference type="Proteomes" id="UP000326396"/>
    </source>
</evidence>
<dbReference type="InterPro" id="IPR001574">
    <property type="entry name" value="Ribosome_inactivat_prot"/>
</dbReference>
<dbReference type="InterPro" id="IPR017989">
    <property type="entry name" value="Ribosome_inactivat_1/2"/>
</dbReference>
<evidence type="ECO:0000256" key="4">
    <source>
        <dbReference type="SAM" id="SignalP"/>
    </source>
</evidence>
<keyword evidence="1" id="KW-1015">Disulfide bond</keyword>
<dbReference type="SUPFAM" id="SSF56371">
    <property type="entry name" value="Ribosome inactivating proteins (RIP)"/>
    <property type="match status" value="1"/>
</dbReference>
<dbReference type="Proteomes" id="UP000326396">
    <property type="component" value="Linkage Group LG16"/>
</dbReference>
<dbReference type="PROSITE" id="PS50231">
    <property type="entry name" value="RICIN_B_LECTIN"/>
    <property type="match status" value="2"/>
</dbReference>
<dbReference type="OrthoDB" id="1642280at2759"/>
<keyword evidence="3" id="KW-0800">Toxin</keyword>
<dbReference type="Pfam" id="PF00652">
    <property type="entry name" value="Ricin_B_lectin"/>
    <property type="match status" value="2"/>
</dbReference>
<dbReference type="SMART" id="SM00458">
    <property type="entry name" value="RICIN"/>
    <property type="match status" value="2"/>
</dbReference>
<comment type="subunit">
    <text evidence="3">Might form dimers or tetramers of disulfide-linked A and B chains.</text>
</comment>
<dbReference type="GO" id="GO:0017148">
    <property type="term" value="P:negative regulation of translation"/>
    <property type="evidence" value="ECO:0007669"/>
    <property type="project" value="UniProtKB-KW"/>
</dbReference>
<name>A0A5N6NVT8_9ASTR</name>
<evidence type="ECO:0000256" key="3">
    <source>
        <dbReference type="RuleBase" id="RU004915"/>
    </source>
</evidence>
<dbReference type="InterPro" id="IPR035992">
    <property type="entry name" value="Ricin_B-like_lectins"/>
</dbReference>
<proteinExistence type="inferred from homology"/>
<keyword evidence="3" id="KW-0611">Plant defense</keyword>
<keyword evidence="7" id="KW-1185">Reference proteome</keyword>
<dbReference type="InterPro" id="IPR036041">
    <property type="entry name" value="Ribosome-inact_prot_sf"/>
</dbReference>
<keyword evidence="3" id="KW-0378">Hydrolase</keyword>
<dbReference type="CDD" id="cd23443">
    <property type="entry name" value="beta-trefoil_Ricin_RIPs_II_rpt1"/>
    <property type="match status" value="1"/>
</dbReference>
<dbReference type="SUPFAM" id="SSF50370">
    <property type="entry name" value="Ricin B-like lectins"/>
    <property type="match status" value="2"/>
</dbReference>
<dbReference type="EC" id="3.2.2.22" evidence="3"/>
<gene>
    <name evidence="6" type="ORF">E3N88_15580</name>
</gene>
<dbReference type="InterPro" id="IPR016138">
    <property type="entry name" value="Ribosome_inactivat_prot_sub1"/>
</dbReference>
<organism evidence="6 7">
    <name type="scientific">Mikania micrantha</name>
    <name type="common">bitter vine</name>
    <dbReference type="NCBI Taxonomy" id="192012"/>
    <lineage>
        <taxon>Eukaryota</taxon>
        <taxon>Viridiplantae</taxon>
        <taxon>Streptophyta</taxon>
        <taxon>Embryophyta</taxon>
        <taxon>Tracheophyta</taxon>
        <taxon>Spermatophyta</taxon>
        <taxon>Magnoliopsida</taxon>
        <taxon>eudicotyledons</taxon>
        <taxon>Gunneridae</taxon>
        <taxon>Pentapetalae</taxon>
        <taxon>asterids</taxon>
        <taxon>campanulids</taxon>
        <taxon>Asterales</taxon>
        <taxon>Asteraceae</taxon>
        <taxon>Asteroideae</taxon>
        <taxon>Heliantheae alliance</taxon>
        <taxon>Eupatorieae</taxon>
        <taxon>Mikania</taxon>
    </lineage>
</organism>
<keyword evidence="2" id="KW-0325">Glycoprotein</keyword>
<dbReference type="PANTHER" id="PTHR33453:SF34">
    <property type="entry name" value="RIBOSOME-INACTIVATING PROTEIN"/>
    <property type="match status" value="1"/>
</dbReference>
<keyword evidence="4" id="KW-0732">Signal</keyword>
<comment type="caution">
    <text evidence="6">The sequence shown here is derived from an EMBL/GenBank/DDBJ whole genome shotgun (WGS) entry which is preliminary data.</text>
</comment>
<dbReference type="Gene3D" id="2.80.10.50">
    <property type="match status" value="2"/>
</dbReference>
<dbReference type="Gene3D" id="3.40.420.10">
    <property type="entry name" value="Ricin (A subunit), domain 1"/>
    <property type="match status" value="1"/>
</dbReference>
<evidence type="ECO:0000256" key="1">
    <source>
        <dbReference type="ARBA" id="ARBA00023157"/>
    </source>
</evidence>